<dbReference type="InterPro" id="IPR046335">
    <property type="entry name" value="LacI/GalR-like_sensor"/>
</dbReference>
<reference evidence="6" key="1">
    <citation type="journal article" date="2020" name="mSystems">
        <title>Genome- and Community-Level Interaction Insights into Carbon Utilization and Element Cycling Functions of Hydrothermarchaeota in Hydrothermal Sediment.</title>
        <authorList>
            <person name="Zhou Z."/>
            <person name="Liu Y."/>
            <person name="Xu W."/>
            <person name="Pan J."/>
            <person name="Luo Z.H."/>
            <person name="Li M."/>
        </authorList>
    </citation>
    <scope>NUCLEOTIDE SEQUENCE [LARGE SCALE GENOMIC DNA]</scope>
    <source>
        <strain evidence="6">SpSt-503</strain>
    </source>
</reference>
<keyword evidence="1" id="KW-0678">Repressor</keyword>
<accession>A0A7C3I6H8</accession>
<dbReference type="EMBL" id="DSVL01000196">
    <property type="protein sequence ID" value="HFH29102.1"/>
    <property type="molecule type" value="Genomic_DNA"/>
</dbReference>
<dbReference type="InterPro" id="IPR010982">
    <property type="entry name" value="Lambda_DNA-bd_dom_sf"/>
</dbReference>
<dbReference type="Gene3D" id="3.40.50.2300">
    <property type="match status" value="2"/>
</dbReference>
<evidence type="ECO:0000256" key="2">
    <source>
        <dbReference type="ARBA" id="ARBA00023015"/>
    </source>
</evidence>
<keyword evidence="4" id="KW-0804">Transcription</keyword>
<organism evidence="6">
    <name type="scientific">Gracilinema caldarium</name>
    <dbReference type="NCBI Taxonomy" id="215591"/>
    <lineage>
        <taxon>Bacteria</taxon>
        <taxon>Pseudomonadati</taxon>
        <taxon>Spirochaetota</taxon>
        <taxon>Spirochaetia</taxon>
        <taxon>Spirochaetales</taxon>
        <taxon>Breznakiellaceae</taxon>
        <taxon>Gracilinema</taxon>
    </lineage>
</organism>
<name>A0A7C3I6H8_9SPIR</name>
<dbReference type="GO" id="GO:0000976">
    <property type="term" value="F:transcription cis-regulatory region binding"/>
    <property type="evidence" value="ECO:0007669"/>
    <property type="project" value="TreeGrafter"/>
</dbReference>
<feature type="domain" description="HTH lacI-type" evidence="5">
    <location>
        <begin position="2"/>
        <end position="56"/>
    </location>
</feature>
<dbReference type="GO" id="GO:0003700">
    <property type="term" value="F:DNA-binding transcription factor activity"/>
    <property type="evidence" value="ECO:0007669"/>
    <property type="project" value="TreeGrafter"/>
</dbReference>
<dbReference type="PRINTS" id="PR00036">
    <property type="entry name" value="HTHLACI"/>
</dbReference>
<dbReference type="CDD" id="cd06267">
    <property type="entry name" value="PBP1_LacI_sugar_binding-like"/>
    <property type="match status" value="1"/>
</dbReference>
<sequence>MPTIHDVAKQCGVSARTVSRVLNDRPNVRPEVRQRVLSAAERLGYRPDPNARALKSGRKQVIGIVANAVSSDTTLRRIEVISKLFATSGYAVLMQFAESPEMEEAAIYSIAPRCDGLVIFSNLHSAHAPALLYLHSQQTPFIVVDPPVDIVFPAVHIDRRSGYREGVRYLVQKGRKELLLVVESFRASERIAGFMEGLEREGLLFRSNRIVHTTKGFHGGGSVAPQVLKMIESEHIDGILCHNDKIALGLLGALQKQSIAIPDQVALIGFDDDNFSAYINPSLTTIAQTGGDVGAFIYEQLKNAIEYGTAIESRTFGTGLILRASA</sequence>
<dbReference type="SUPFAM" id="SSF53822">
    <property type="entry name" value="Periplasmic binding protein-like I"/>
    <property type="match status" value="1"/>
</dbReference>
<dbReference type="CDD" id="cd01392">
    <property type="entry name" value="HTH_LacI"/>
    <property type="match status" value="1"/>
</dbReference>
<dbReference type="PANTHER" id="PTHR30146:SF148">
    <property type="entry name" value="HTH-TYPE TRANSCRIPTIONAL REPRESSOR PURR-RELATED"/>
    <property type="match status" value="1"/>
</dbReference>
<evidence type="ECO:0000313" key="6">
    <source>
        <dbReference type="EMBL" id="HFH29102.1"/>
    </source>
</evidence>
<dbReference type="Gene3D" id="1.10.260.40">
    <property type="entry name" value="lambda repressor-like DNA-binding domains"/>
    <property type="match status" value="1"/>
</dbReference>
<evidence type="ECO:0000256" key="4">
    <source>
        <dbReference type="ARBA" id="ARBA00023163"/>
    </source>
</evidence>
<protein>
    <submittedName>
        <fullName evidence="6">LacI family transcriptional regulator</fullName>
    </submittedName>
</protein>
<dbReference type="AlphaFoldDB" id="A0A7C3I6H8"/>
<gene>
    <name evidence="6" type="ORF">ENS59_06265</name>
</gene>
<keyword evidence="2" id="KW-0805">Transcription regulation</keyword>
<comment type="caution">
    <text evidence="6">The sequence shown here is derived from an EMBL/GenBank/DDBJ whole genome shotgun (WGS) entry which is preliminary data.</text>
</comment>
<keyword evidence="3" id="KW-0238">DNA-binding</keyword>
<evidence type="ECO:0000256" key="1">
    <source>
        <dbReference type="ARBA" id="ARBA00022491"/>
    </source>
</evidence>
<evidence type="ECO:0000256" key="3">
    <source>
        <dbReference type="ARBA" id="ARBA00023125"/>
    </source>
</evidence>
<dbReference type="PANTHER" id="PTHR30146">
    <property type="entry name" value="LACI-RELATED TRANSCRIPTIONAL REPRESSOR"/>
    <property type="match status" value="1"/>
</dbReference>
<proteinExistence type="predicted"/>
<dbReference type="InterPro" id="IPR028082">
    <property type="entry name" value="Peripla_BP_I"/>
</dbReference>
<dbReference type="SMART" id="SM00354">
    <property type="entry name" value="HTH_LACI"/>
    <property type="match status" value="1"/>
</dbReference>
<dbReference type="Pfam" id="PF00356">
    <property type="entry name" value="LacI"/>
    <property type="match status" value="1"/>
</dbReference>
<dbReference type="SUPFAM" id="SSF47413">
    <property type="entry name" value="lambda repressor-like DNA-binding domains"/>
    <property type="match status" value="1"/>
</dbReference>
<dbReference type="InterPro" id="IPR000843">
    <property type="entry name" value="HTH_LacI"/>
</dbReference>
<dbReference type="PROSITE" id="PS50932">
    <property type="entry name" value="HTH_LACI_2"/>
    <property type="match status" value="1"/>
</dbReference>
<dbReference type="Pfam" id="PF13377">
    <property type="entry name" value="Peripla_BP_3"/>
    <property type="match status" value="1"/>
</dbReference>
<evidence type="ECO:0000259" key="5">
    <source>
        <dbReference type="PROSITE" id="PS50932"/>
    </source>
</evidence>